<dbReference type="SUPFAM" id="SSF46626">
    <property type="entry name" value="Cytochrome c"/>
    <property type="match status" value="2"/>
</dbReference>
<gene>
    <name evidence="8" type="ORF">OU5_1660</name>
</gene>
<comment type="subcellular location">
    <subcellularLocation>
        <location evidence="1">Cell envelope</location>
    </subcellularLocation>
</comment>
<dbReference type="GO" id="GO:0030313">
    <property type="term" value="C:cell envelope"/>
    <property type="evidence" value="ECO:0007669"/>
    <property type="project" value="UniProtKB-SubCell"/>
</dbReference>
<dbReference type="PANTHER" id="PTHR30600">
    <property type="entry name" value="CYTOCHROME C PEROXIDASE-RELATED"/>
    <property type="match status" value="1"/>
</dbReference>
<protein>
    <recommendedName>
        <fullName evidence="7">Cytochrome c domain-containing protein</fullName>
    </recommendedName>
</protein>
<dbReference type="InterPro" id="IPR051395">
    <property type="entry name" value="Cytochrome_c_Peroxidase/MauG"/>
</dbReference>
<evidence type="ECO:0000256" key="3">
    <source>
        <dbReference type="ARBA" id="ARBA00022723"/>
    </source>
</evidence>
<evidence type="ECO:0000256" key="2">
    <source>
        <dbReference type="ARBA" id="ARBA00022617"/>
    </source>
</evidence>
<feature type="domain" description="Cytochrome c" evidence="7">
    <location>
        <begin position="291"/>
        <end position="438"/>
    </location>
</feature>
<evidence type="ECO:0000313" key="8">
    <source>
        <dbReference type="EMBL" id="AHZ68739.1"/>
    </source>
</evidence>
<dbReference type="Proteomes" id="UP000026913">
    <property type="component" value="Chromosome"/>
</dbReference>
<accession>A0A024E776</accession>
<organism evidence="8 9">
    <name type="scientific">Pseudomonas mandelii JR-1</name>
    <dbReference type="NCBI Taxonomy" id="1147786"/>
    <lineage>
        <taxon>Bacteria</taxon>
        <taxon>Pseudomonadati</taxon>
        <taxon>Pseudomonadota</taxon>
        <taxon>Gammaproteobacteria</taxon>
        <taxon>Pseudomonadales</taxon>
        <taxon>Pseudomonadaceae</taxon>
        <taxon>Pseudomonas</taxon>
    </lineage>
</organism>
<dbReference type="GO" id="GO:0046872">
    <property type="term" value="F:metal ion binding"/>
    <property type="evidence" value="ECO:0007669"/>
    <property type="project" value="UniProtKB-KW"/>
</dbReference>
<reference evidence="8 9" key="1">
    <citation type="journal article" date="2012" name="J. Bacteriol.">
        <title>Genome sequence of cold-adapted Pseudomonas mandelii strain JR-1.</title>
        <authorList>
            <person name="Jang S.H."/>
            <person name="Kim J."/>
            <person name="Kim J."/>
            <person name="Hong S."/>
            <person name="Lee C."/>
        </authorList>
    </citation>
    <scope>NUCLEOTIDE SEQUENCE [LARGE SCALE GENOMIC DNA]</scope>
    <source>
        <strain evidence="8 9">JR-1</strain>
    </source>
</reference>
<dbReference type="HOGENOM" id="CLU_034652_5_0_6"/>
<keyword evidence="4" id="KW-0560">Oxidoreductase</keyword>
<evidence type="ECO:0000256" key="5">
    <source>
        <dbReference type="ARBA" id="ARBA00023004"/>
    </source>
</evidence>
<evidence type="ECO:0000256" key="4">
    <source>
        <dbReference type="ARBA" id="ARBA00023002"/>
    </source>
</evidence>
<proteinExistence type="predicted"/>
<dbReference type="AlphaFoldDB" id="A0A024E776"/>
<dbReference type="EMBL" id="CP005960">
    <property type="protein sequence ID" value="AHZ68739.1"/>
    <property type="molecule type" value="Genomic_DNA"/>
</dbReference>
<dbReference type="GO" id="GO:0020037">
    <property type="term" value="F:heme binding"/>
    <property type="evidence" value="ECO:0007669"/>
    <property type="project" value="InterPro"/>
</dbReference>
<dbReference type="InterPro" id="IPR023893">
    <property type="entry name" value="MauG-like"/>
</dbReference>
<evidence type="ECO:0000256" key="6">
    <source>
        <dbReference type="PROSITE-ProRule" id="PRU00433"/>
    </source>
</evidence>
<dbReference type="GO" id="GO:0009055">
    <property type="term" value="F:electron transfer activity"/>
    <property type="evidence" value="ECO:0007669"/>
    <property type="project" value="InterPro"/>
</dbReference>
<keyword evidence="2 6" id="KW-0349">Heme</keyword>
<dbReference type="NCBIfam" id="TIGR03981">
    <property type="entry name" value="SAM_quin_mod"/>
    <property type="match status" value="1"/>
</dbReference>
<dbReference type="PROSITE" id="PS51007">
    <property type="entry name" value="CYTC"/>
    <property type="match status" value="2"/>
</dbReference>
<name>A0A024E776_9PSED</name>
<dbReference type="GO" id="GO:0004130">
    <property type="term" value="F:cytochrome-c peroxidase activity"/>
    <property type="evidence" value="ECO:0007669"/>
    <property type="project" value="TreeGrafter"/>
</dbReference>
<dbReference type="RefSeq" id="WP_238547522.1">
    <property type="nucleotide sequence ID" value="NZ_CP005960.1"/>
</dbReference>
<dbReference type="Pfam" id="PF03150">
    <property type="entry name" value="CCP_MauG"/>
    <property type="match status" value="1"/>
</dbReference>
<evidence type="ECO:0000259" key="7">
    <source>
        <dbReference type="PROSITE" id="PS51007"/>
    </source>
</evidence>
<dbReference type="Gene3D" id="1.10.760.10">
    <property type="entry name" value="Cytochrome c-like domain"/>
    <property type="match status" value="2"/>
</dbReference>
<evidence type="ECO:0000256" key="1">
    <source>
        <dbReference type="ARBA" id="ARBA00004196"/>
    </source>
</evidence>
<dbReference type="InterPro" id="IPR036909">
    <property type="entry name" value="Cyt_c-like_dom_sf"/>
</dbReference>
<feature type="domain" description="Cytochrome c" evidence="7">
    <location>
        <begin position="60"/>
        <end position="175"/>
    </location>
</feature>
<sequence length="463" mass="51325">MLIAWIDFNMRKLILTYFILLSWISHLQASQLNHEDQLLRKVLTAYRVEPMTIRPLFMGPKEKLGQMLFFDPIMGGPNNTTCATCHVRSKGSVDGLPMAVGIGSSGVGEQRLQSPEAFVIPRNVLPFFNRGESDFTALFWDGRVQIGKNGSFESPMGNKMPKGFENLLAVAATFPQVEPDEMLGRSVRRGGENQATYHADLVDMTVDPDNFQERTLNVYGNLLKRLLGTSTASTPMQSEYRRLFQSAYPATSKFDITHIGNALAAYISLAFQLKPAAWDSYVSGEISALSPQQKKGAMIFFGKGRCAVCHTGEEFSDFKYHGLAVPQLDVGKHGGYLDYGRAKATGLAIDRFQFRTPPLRNVTRTGPWGHNGVFKSLEEVISHHFNPIPLMFAAQKGRPREAELAGRLLRYRSPILAEIYPMAPNDVGAVVAFLEALQSDPILSTDEALPKSVPSGMNQFIVE</sequence>
<dbReference type="KEGG" id="pman:OU5_1660"/>
<keyword evidence="3 6" id="KW-0479">Metal-binding</keyword>
<dbReference type="InterPro" id="IPR004852">
    <property type="entry name" value="Di-haem_cyt_c_peroxidsae"/>
</dbReference>
<keyword evidence="5 6" id="KW-0408">Iron</keyword>
<evidence type="ECO:0000313" key="9">
    <source>
        <dbReference type="Proteomes" id="UP000026913"/>
    </source>
</evidence>
<dbReference type="InterPro" id="IPR009056">
    <property type="entry name" value="Cyt_c-like_dom"/>
</dbReference>